<evidence type="ECO:0000313" key="1">
    <source>
        <dbReference type="EMBL" id="KAJ7566568.1"/>
    </source>
</evidence>
<dbReference type="Proteomes" id="UP001162992">
    <property type="component" value="Chromosome 2"/>
</dbReference>
<keyword evidence="2" id="KW-1185">Reference proteome</keyword>
<sequence>MIFQYLAFFTLPCSFLPLLLCWIYIYIYVEGNDVVFFVSLLGGGHLLSVVTWSIVKAAVAMVGMAIDCLANPLGAVRTMFDRACAEGASLEELSRTDWGVKDLFQKFLLQDGVIWQVPDIGSMDISLLSSNSLVRFRGMVQDMFDVEYYIGAYKDGAKWLTTKYTDVASVPVELENDKQIWDRRILYCVPVPGENTWVKQALPPDSKTDVSMYMSGVAPHGEKRFRETSSLTIGTCDMDEDDTFKENFNEGKRMRGSTTSATSCNITDAYQSFDFNMPLGEAVLRPCLVKVYDGADAGIKLNDVVEFIGILTFDPELSSAPQTEHELSNVTTTLLHEDLSILMPASKVPRLQCILLRKLSSHNFLSTLPCLEENFTIFRQTPSVVKQARQSLLQRLTSVLGGDCLAAEYLLIHLLSKVHARVDPIAVGKLSLNFTGCNAEERCFAQNLAESIAALLPCSHFMPLYLESLNRALFSPKKDYQSNRLITGVLQLAEGTHLILDETALTTGQLNATGVQNVQSLKNLMEWQKVEYDFEFHKMEMPIDVPVLILSHAKSKLFPADIIVPLRCTGNQSKLTHDESELNKCRSYLTFVRELEHIIEPSLQKILEDDLVAARQEDRSINTDTFHRWLSMARLMSVSFGEQKLTIEHWHKVKELERRCSERLRCF</sequence>
<dbReference type="EMBL" id="CM055093">
    <property type="protein sequence ID" value="KAJ7566568.1"/>
    <property type="molecule type" value="Genomic_DNA"/>
</dbReference>
<name>A0ACC2EJ95_DIPCM</name>
<organism evidence="1 2">
    <name type="scientific">Diphasiastrum complanatum</name>
    <name type="common">Issler's clubmoss</name>
    <name type="synonym">Lycopodium complanatum</name>
    <dbReference type="NCBI Taxonomy" id="34168"/>
    <lineage>
        <taxon>Eukaryota</taxon>
        <taxon>Viridiplantae</taxon>
        <taxon>Streptophyta</taxon>
        <taxon>Embryophyta</taxon>
        <taxon>Tracheophyta</taxon>
        <taxon>Lycopodiopsida</taxon>
        <taxon>Lycopodiales</taxon>
        <taxon>Lycopodiaceae</taxon>
        <taxon>Lycopodioideae</taxon>
        <taxon>Diphasiastrum</taxon>
    </lineage>
</organism>
<evidence type="ECO:0000313" key="2">
    <source>
        <dbReference type="Proteomes" id="UP001162992"/>
    </source>
</evidence>
<accession>A0ACC2EJ95</accession>
<gene>
    <name evidence="1" type="ORF">O6H91_02G109100</name>
</gene>
<comment type="caution">
    <text evidence="1">The sequence shown here is derived from an EMBL/GenBank/DDBJ whole genome shotgun (WGS) entry which is preliminary data.</text>
</comment>
<reference evidence="2" key="1">
    <citation type="journal article" date="2024" name="Proc. Natl. Acad. Sci. U.S.A.">
        <title>Extraordinary preservation of gene collinearity over three hundred million years revealed in homosporous lycophytes.</title>
        <authorList>
            <person name="Li C."/>
            <person name="Wickell D."/>
            <person name="Kuo L.Y."/>
            <person name="Chen X."/>
            <person name="Nie B."/>
            <person name="Liao X."/>
            <person name="Peng D."/>
            <person name="Ji J."/>
            <person name="Jenkins J."/>
            <person name="Williams M."/>
            <person name="Shu S."/>
            <person name="Plott C."/>
            <person name="Barry K."/>
            <person name="Rajasekar S."/>
            <person name="Grimwood J."/>
            <person name="Han X."/>
            <person name="Sun S."/>
            <person name="Hou Z."/>
            <person name="He W."/>
            <person name="Dai G."/>
            <person name="Sun C."/>
            <person name="Schmutz J."/>
            <person name="Leebens-Mack J.H."/>
            <person name="Li F.W."/>
            <person name="Wang L."/>
        </authorList>
    </citation>
    <scope>NUCLEOTIDE SEQUENCE [LARGE SCALE GENOMIC DNA]</scope>
    <source>
        <strain evidence="2">cv. PW_Plant_1</strain>
    </source>
</reference>
<proteinExistence type="predicted"/>
<protein>
    <submittedName>
        <fullName evidence="1">Uncharacterized protein</fullName>
    </submittedName>
</protein>